<dbReference type="SUPFAM" id="SSF46785">
    <property type="entry name" value="Winged helix' DNA-binding domain"/>
    <property type="match status" value="1"/>
</dbReference>
<protein>
    <submittedName>
        <fullName evidence="2">Transcriptional regulator</fullName>
    </submittedName>
</protein>
<name>A0A401UK70_9CLOT</name>
<reference evidence="2 3" key="1">
    <citation type="submission" date="2018-11" db="EMBL/GenBank/DDBJ databases">
        <title>Genome sequencing and assembly of Clostridium tagluense strain A121.</title>
        <authorList>
            <person name="Murakami T."/>
            <person name="Segawa T."/>
            <person name="Shcherbakova V.A."/>
            <person name="Mori H."/>
            <person name="Yoshimura Y."/>
        </authorList>
    </citation>
    <scope>NUCLEOTIDE SEQUENCE [LARGE SCALE GENOMIC DNA]</scope>
    <source>
        <strain evidence="2 3">A121</strain>
    </source>
</reference>
<dbReference type="Pfam" id="PF09012">
    <property type="entry name" value="FeoC"/>
    <property type="match status" value="1"/>
</dbReference>
<dbReference type="OrthoDB" id="1914215at2"/>
<dbReference type="InterPro" id="IPR036388">
    <property type="entry name" value="WH-like_DNA-bd_sf"/>
</dbReference>
<comment type="caution">
    <text evidence="2">The sequence shown here is derived from an EMBL/GenBank/DDBJ whole genome shotgun (WGS) entry which is preliminary data.</text>
</comment>
<feature type="domain" description="Transcriptional regulator HTH-type FeoC" evidence="1">
    <location>
        <begin position="2"/>
        <end position="63"/>
    </location>
</feature>
<accession>A0A401UK70</accession>
<proteinExistence type="predicted"/>
<dbReference type="AlphaFoldDB" id="A0A401UK70"/>
<dbReference type="InterPro" id="IPR036390">
    <property type="entry name" value="WH_DNA-bd_sf"/>
</dbReference>
<evidence type="ECO:0000259" key="1">
    <source>
        <dbReference type="Pfam" id="PF09012"/>
    </source>
</evidence>
<dbReference type="RefSeq" id="WP_124999842.1">
    <property type="nucleotide sequence ID" value="NZ_BHYK01000007.1"/>
</dbReference>
<sequence>MLIKILKSLAKGGRYSNKLMAIELGVDESLIEQMIDKLLHMGYIEKEKINSCGDGCGCCSSKKSCGSGSKSIDINIWKVTEKGKKAICN</sequence>
<dbReference type="InterPro" id="IPR015102">
    <property type="entry name" value="Tscrpt_reg_HTH_FeoC"/>
</dbReference>
<dbReference type="Proteomes" id="UP000287872">
    <property type="component" value="Unassembled WGS sequence"/>
</dbReference>
<evidence type="ECO:0000313" key="2">
    <source>
        <dbReference type="EMBL" id="GCD09944.1"/>
    </source>
</evidence>
<organism evidence="2 3">
    <name type="scientific">Clostridium tagluense</name>
    <dbReference type="NCBI Taxonomy" id="360422"/>
    <lineage>
        <taxon>Bacteria</taxon>
        <taxon>Bacillati</taxon>
        <taxon>Bacillota</taxon>
        <taxon>Clostridia</taxon>
        <taxon>Eubacteriales</taxon>
        <taxon>Clostridiaceae</taxon>
        <taxon>Clostridium</taxon>
    </lineage>
</organism>
<keyword evidence="3" id="KW-1185">Reference proteome</keyword>
<gene>
    <name evidence="2" type="ORF">Ctaglu_15670</name>
</gene>
<dbReference type="EMBL" id="BHYK01000007">
    <property type="protein sequence ID" value="GCD09944.1"/>
    <property type="molecule type" value="Genomic_DNA"/>
</dbReference>
<dbReference type="Gene3D" id="1.10.10.10">
    <property type="entry name" value="Winged helix-like DNA-binding domain superfamily/Winged helix DNA-binding domain"/>
    <property type="match status" value="1"/>
</dbReference>
<evidence type="ECO:0000313" key="3">
    <source>
        <dbReference type="Proteomes" id="UP000287872"/>
    </source>
</evidence>